<organism evidence="1">
    <name type="scientific">Sphaerisporangium sp. SANK 60911</name>
    <dbReference type="NCBI Taxonomy" id="1354075"/>
    <lineage>
        <taxon>Bacteria</taxon>
        <taxon>Bacillati</taxon>
        <taxon>Actinomycetota</taxon>
        <taxon>Actinomycetes</taxon>
        <taxon>Streptosporangiales</taxon>
        <taxon>Streptosporangiaceae</taxon>
        <taxon>Sphaerisporangium</taxon>
    </lineage>
</organism>
<proteinExistence type="predicted"/>
<protein>
    <submittedName>
        <fullName evidence="1">Uncharacterized protein</fullName>
    </submittedName>
</protein>
<dbReference type="AlphaFoldDB" id="V5YSC0"/>
<dbReference type="SUPFAM" id="SSF63829">
    <property type="entry name" value="Calcium-dependent phosphotriesterase"/>
    <property type="match status" value="1"/>
</dbReference>
<evidence type="ECO:0000313" key="1">
    <source>
        <dbReference type="EMBL" id="BAO20179.1"/>
    </source>
</evidence>
<dbReference type="EMBL" id="AB830104">
    <property type="protein sequence ID" value="BAO20179.1"/>
    <property type="molecule type" value="Genomic_DNA"/>
</dbReference>
<reference evidence="1" key="1">
    <citation type="journal article" date="2013" name="Angew. Chem. Int. Ed. Engl.">
        <title>Structure-based Gene Targeting Discovery of Sphaerimicin, a Bacterial Translocase I inhibitor.</title>
        <authorList>
            <person name="Funabashi M."/>
            <person name="Baba S."/>
            <person name="Takatsu T."/>
            <person name="Kizuka M."/>
            <person name="Ohata Y."/>
            <person name="Tanaka M."/>
            <person name="Nonaka K."/>
            <person name="Spork A.P."/>
            <person name="Ducho C."/>
            <person name="Chen W.C.L."/>
            <person name="Van Lanen S.G."/>
        </authorList>
    </citation>
    <scope>NUCLEOTIDE SEQUENCE</scope>
    <source>
        <strain evidence="1">SANK 60911</strain>
    </source>
</reference>
<name>V5YSC0_9ACTN</name>
<sequence>MYDSHLAYRAAARWTALLESPRRSSLPPGEDGRVRVSVEGEPPAAPFAVTTSKGLFLWRGDELRHLVPGPTFGLTVGPDGTLYVFQQTGHHGRVLRVRHDEETAKVSTWIWGLSRWVHQIDFVGEHLLVTDTWRNRVLAYRALPGVRRLHASRPDWTLFVGEDSRDGRFSPGYHHVNSVYRHGDLLYVMAHNHSLHTGRESEIWTFGPGRGLAGVEPTRGRCCHNVVLRDGKLMFCRSLEGTLAYDGADVFTTDGFTRGLSVTEDAVLVGVSRFAEDPARRDADGASVEVLDRDFTWRGRIGLYGCQIRDIRSLPYDLGLSNVSDPHLNASGNR</sequence>
<accession>V5YSC0</accession>